<feature type="domain" description="SGNH hydrolase-type esterase" evidence="2">
    <location>
        <begin position="27"/>
        <end position="182"/>
    </location>
</feature>
<evidence type="ECO:0000313" key="3">
    <source>
        <dbReference type="EMBL" id="MTD33470.1"/>
    </source>
</evidence>
<dbReference type="AlphaFoldDB" id="A0A844GDS8"/>
<sequence>MLSVSVRIGLLTALLAIAPAGAATILVFGDSLSAGYGLQPGQGWVTLLQRDLAARHRVINASQSGETTDGGLTRLPQALRQHKPDVVVLELGGNDGLRGLPTARIASNLQKMVTLSRQAHAKVLLVGMALPPNYGPQYTAEFRAVYDTLARRNRPAYVPLLVVSFEKNLNQFQPDGIHPKAERQADMMRTVKAKLPLH</sequence>
<reference evidence="3 4" key="1">
    <citation type="submission" date="2019-11" db="EMBL/GenBank/DDBJ databases">
        <title>Draft genome sequence of Paludibacterium sp. dN18-1.</title>
        <authorList>
            <person name="Im W.-T."/>
        </authorList>
    </citation>
    <scope>NUCLEOTIDE SEQUENCE [LARGE SCALE GENOMIC DNA]</scope>
    <source>
        <strain evidence="4">dN 18-1</strain>
    </source>
</reference>
<dbReference type="InterPro" id="IPR013830">
    <property type="entry name" value="SGNH_hydro"/>
</dbReference>
<dbReference type="Gene3D" id="3.40.50.1110">
    <property type="entry name" value="SGNH hydrolase"/>
    <property type="match status" value="1"/>
</dbReference>
<protein>
    <submittedName>
        <fullName evidence="3">Arylesterase</fullName>
    </submittedName>
</protein>
<feature type="signal peptide" evidence="1">
    <location>
        <begin position="1"/>
        <end position="22"/>
    </location>
</feature>
<dbReference type="EMBL" id="WLYX01000001">
    <property type="protein sequence ID" value="MTD33470.1"/>
    <property type="molecule type" value="Genomic_DNA"/>
</dbReference>
<evidence type="ECO:0000259" key="2">
    <source>
        <dbReference type="Pfam" id="PF13472"/>
    </source>
</evidence>
<comment type="caution">
    <text evidence="3">The sequence shown here is derived from an EMBL/GenBank/DDBJ whole genome shotgun (WGS) entry which is preliminary data.</text>
</comment>
<keyword evidence="4" id="KW-1185">Reference proteome</keyword>
<evidence type="ECO:0000256" key="1">
    <source>
        <dbReference type="SAM" id="SignalP"/>
    </source>
</evidence>
<dbReference type="InterPro" id="IPR036514">
    <property type="entry name" value="SGNH_hydro_sf"/>
</dbReference>
<organism evidence="3 4">
    <name type="scientific">Paludibacterium denitrificans</name>
    <dbReference type="NCBI Taxonomy" id="2675226"/>
    <lineage>
        <taxon>Bacteria</taxon>
        <taxon>Pseudomonadati</taxon>
        <taxon>Pseudomonadota</taxon>
        <taxon>Betaproteobacteria</taxon>
        <taxon>Neisseriales</taxon>
        <taxon>Chromobacteriaceae</taxon>
        <taxon>Paludibacterium</taxon>
    </lineage>
</organism>
<dbReference type="RefSeq" id="WP_230370412.1">
    <property type="nucleotide sequence ID" value="NZ_WLYX01000001.1"/>
</dbReference>
<dbReference type="PANTHER" id="PTHR30383:SF24">
    <property type="entry name" value="THIOESTERASE 1_PROTEASE 1_LYSOPHOSPHOLIPASE L1"/>
    <property type="match status" value="1"/>
</dbReference>
<dbReference type="SUPFAM" id="SSF52266">
    <property type="entry name" value="SGNH hydrolase"/>
    <property type="match status" value="1"/>
</dbReference>
<evidence type="ECO:0000313" key="4">
    <source>
        <dbReference type="Proteomes" id="UP000446658"/>
    </source>
</evidence>
<dbReference type="GO" id="GO:0006629">
    <property type="term" value="P:lipid metabolic process"/>
    <property type="evidence" value="ECO:0007669"/>
    <property type="project" value="InterPro"/>
</dbReference>
<proteinExistence type="predicted"/>
<dbReference type="InterPro" id="IPR008265">
    <property type="entry name" value="Lipase_GDSL_AS"/>
</dbReference>
<dbReference type="GO" id="GO:0004622">
    <property type="term" value="F:phosphatidylcholine lysophospholipase activity"/>
    <property type="evidence" value="ECO:0007669"/>
    <property type="project" value="TreeGrafter"/>
</dbReference>
<accession>A0A844GDS8</accession>
<dbReference type="Proteomes" id="UP000446658">
    <property type="component" value="Unassembled WGS sequence"/>
</dbReference>
<keyword evidence="1" id="KW-0732">Signal</keyword>
<dbReference type="PANTHER" id="PTHR30383">
    <property type="entry name" value="THIOESTERASE 1/PROTEASE 1/LYSOPHOSPHOLIPASE L1"/>
    <property type="match status" value="1"/>
</dbReference>
<dbReference type="PROSITE" id="PS01098">
    <property type="entry name" value="LIPASE_GDSL_SER"/>
    <property type="match status" value="1"/>
</dbReference>
<dbReference type="Pfam" id="PF13472">
    <property type="entry name" value="Lipase_GDSL_2"/>
    <property type="match status" value="1"/>
</dbReference>
<gene>
    <name evidence="3" type="ORF">GKE73_11235</name>
</gene>
<name>A0A844GDS8_9NEIS</name>
<dbReference type="CDD" id="cd01822">
    <property type="entry name" value="Lysophospholipase_L1_like"/>
    <property type="match status" value="1"/>
</dbReference>
<feature type="chain" id="PRO_5032616854" evidence="1">
    <location>
        <begin position="23"/>
        <end position="198"/>
    </location>
</feature>
<dbReference type="InterPro" id="IPR051532">
    <property type="entry name" value="Ester_Hydrolysis_Enzymes"/>
</dbReference>